<sequence length="238" mass="25043">MAQRVLVTRPEPGATRTARRLEALGFEPVLLPLSETRPLPVARESVPANATAIAITSANALRHAPSGLIERLSRLPCHAVGARTAESARRAGFLSVNEGPGDAAALADMISIELGKATVAYLCGRVRMPDFERRLGVHGIRVVPIETYDTVALTPAPSFVRQQLGGQPIDAVLVYSARAAAAFGSLMETQAEADHLMRNASCLCLSGRIASALVGGLRVEVAPDPNEDALLALLGDPD</sequence>
<dbReference type="NCBIfam" id="NF006621">
    <property type="entry name" value="PRK09189.1"/>
    <property type="match status" value="1"/>
</dbReference>
<evidence type="ECO:0000256" key="4">
    <source>
        <dbReference type="ARBA" id="ARBA00023239"/>
    </source>
</evidence>
<evidence type="ECO:0000256" key="7">
    <source>
        <dbReference type="ARBA" id="ARBA00040167"/>
    </source>
</evidence>
<dbReference type="PANTHER" id="PTHR38042:SF1">
    <property type="entry name" value="UROPORPHYRINOGEN-III SYNTHASE, CHLOROPLASTIC"/>
    <property type="match status" value="1"/>
</dbReference>
<evidence type="ECO:0000256" key="3">
    <source>
        <dbReference type="ARBA" id="ARBA00013109"/>
    </source>
</evidence>
<reference evidence="11 12" key="1">
    <citation type="submission" date="2018-06" db="EMBL/GenBank/DDBJ databases">
        <authorList>
            <consortium name="Pathogen Informatics"/>
            <person name="Doyle S."/>
        </authorList>
    </citation>
    <scope>NUCLEOTIDE SEQUENCE [LARGE SCALE GENOMIC DNA]</scope>
    <source>
        <strain evidence="11 12">NCTC10684</strain>
    </source>
</reference>
<keyword evidence="4 9" id="KW-0456">Lyase</keyword>
<keyword evidence="5 9" id="KW-0627">Porphyrin biosynthesis</keyword>
<evidence type="ECO:0000313" key="11">
    <source>
        <dbReference type="EMBL" id="SUU87769.1"/>
    </source>
</evidence>
<gene>
    <name evidence="11" type="ORF">NCTC10684_00971</name>
</gene>
<dbReference type="GO" id="GO:0004852">
    <property type="term" value="F:uroporphyrinogen-III synthase activity"/>
    <property type="evidence" value="ECO:0007669"/>
    <property type="project" value="UniProtKB-UniRule"/>
</dbReference>
<evidence type="ECO:0000256" key="5">
    <source>
        <dbReference type="ARBA" id="ARBA00023244"/>
    </source>
</evidence>
<accession>A0A380WFG7</accession>
<evidence type="ECO:0000256" key="6">
    <source>
        <dbReference type="ARBA" id="ARBA00037589"/>
    </source>
</evidence>
<organism evidence="11 12">
    <name type="scientific">Aminobacter aminovorans</name>
    <name type="common">Chelatobacter heintzii</name>
    <dbReference type="NCBI Taxonomy" id="83263"/>
    <lineage>
        <taxon>Bacteria</taxon>
        <taxon>Pseudomonadati</taxon>
        <taxon>Pseudomonadota</taxon>
        <taxon>Alphaproteobacteria</taxon>
        <taxon>Hyphomicrobiales</taxon>
        <taxon>Phyllobacteriaceae</taxon>
        <taxon>Aminobacter</taxon>
    </lineage>
</organism>
<dbReference type="PANTHER" id="PTHR38042">
    <property type="entry name" value="UROPORPHYRINOGEN-III SYNTHASE, CHLOROPLASTIC"/>
    <property type="match status" value="1"/>
</dbReference>
<dbReference type="GO" id="GO:0006780">
    <property type="term" value="P:uroporphyrinogen III biosynthetic process"/>
    <property type="evidence" value="ECO:0007669"/>
    <property type="project" value="UniProtKB-UniRule"/>
</dbReference>
<evidence type="ECO:0000256" key="1">
    <source>
        <dbReference type="ARBA" id="ARBA00004772"/>
    </source>
</evidence>
<dbReference type="Gene3D" id="3.40.50.10090">
    <property type="match status" value="2"/>
</dbReference>
<comment type="similarity">
    <text evidence="2 9">Belongs to the uroporphyrinogen-III synthase family.</text>
</comment>
<name>A0A380WFG7_AMIAI</name>
<comment type="function">
    <text evidence="6 9">Catalyzes cyclization of the linear tetrapyrrole, hydroxymethylbilane, to the macrocyclic uroporphyrinogen III.</text>
</comment>
<dbReference type="GO" id="GO:0006782">
    <property type="term" value="P:protoporphyrinogen IX biosynthetic process"/>
    <property type="evidence" value="ECO:0007669"/>
    <property type="project" value="UniProtKB-UniRule"/>
</dbReference>
<dbReference type="AlphaFoldDB" id="A0A380WFG7"/>
<dbReference type="Proteomes" id="UP000254701">
    <property type="component" value="Unassembled WGS sequence"/>
</dbReference>
<dbReference type="InterPro" id="IPR039793">
    <property type="entry name" value="UROS/Hem4"/>
</dbReference>
<comment type="pathway">
    <text evidence="1 9">Porphyrin-containing compound metabolism; protoporphyrin-IX biosynthesis; coproporphyrinogen-III from 5-aminolevulinate: step 3/4.</text>
</comment>
<dbReference type="EC" id="4.2.1.75" evidence="3 9"/>
<dbReference type="EMBL" id="UFSM01000001">
    <property type="protein sequence ID" value="SUU87769.1"/>
    <property type="molecule type" value="Genomic_DNA"/>
</dbReference>
<evidence type="ECO:0000256" key="2">
    <source>
        <dbReference type="ARBA" id="ARBA00008133"/>
    </source>
</evidence>
<evidence type="ECO:0000256" key="8">
    <source>
        <dbReference type="ARBA" id="ARBA00048617"/>
    </source>
</evidence>
<evidence type="ECO:0000313" key="12">
    <source>
        <dbReference type="Proteomes" id="UP000254701"/>
    </source>
</evidence>
<dbReference type="OrthoDB" id="7163809at2"/>
<dbReference type="CDD" id="cd06578">
    <property type="entry name" value="HemD"/>
    <property type="match status" value="1"/>
</dbReference>
<evidence type="ECO:0000259" key="10">
    <source>
        <dbReference type="Pfam" id="PF02602"/>
    </source>
</evidence>
<proteinExistence type="inferred from homology"/>
<dbReference type="InterPro" id="IPR003754">
    <property type="entry name" value="4pyrrol_synth_uPrphyn_synth"/>
</dbReference>
<dbReference type="SUPFAM" id="SSF69618">
    <property type="entry name" value="HemD-like"/>
    <property type="match status" value="1"/>
</dbReference>
<dbReference type="Pfam" id="PF02602">
    <property type="entry name" value="HEM4"/>
    <property type="match status" value="1"/>
</dbReference>
<dbReference type="UniPathway" id="UPA00251">
    <property type="reaction ID" value="UER00320"/>
</dbReference>
<dbReference type="RefSeq" id="WP_115730226.1">
    <property type="nucleotide sequence ID" value="NZ_BAAAVY010000005.1"/>
</dbReference>
<comment type="catalytic activity">
    <reaction evidence="8 9">
        <text>hydroxymethylbilane = uroporphyrinogen III + H2O</text>
        <dbReference type="Rhea" id="RHEA:18965"/>
        <dbReference type="ChEBI" id="CHEBI:15377"/>
        <dbReference type="ChEBI" id="CHEBI:57308"/>
        <dbReference type="ChEBI" id="CHEBI:57845"/>
        <dbReference type="EC" id="4.2.1.75"/>
    </reaction>
</comment>
<dbReference type="InterPro" id="IPR036108">
    <property type="entry name" value="4pyrrol_syn_uPrphyn_synt_sf"/>
</dbReference>
<protein>
    <recommendedName>
        <fullName evidence="7 9">Uroporphyrinogen-III synthase</fullName>
        <ecNumber evidence="3 9">4.2.1.75</ecNumber>
    </recommendedName>
</protein>
<evidence type="ECO:0000256" key="9">
    <source>
        <dbReference type="RuleBase" id="RU366031"/>
    </source>
</evidence>
<feature type="domain" description="Tetrapyrrole biosynthesis uroporphyrinogen III synthase" evidence="10">
    <location>
        <begin position="16"/>
        <end position="231"/>
    </location>
</feature>